<evidence type="ECO:0000313" key="2">
    <source>
        <dbReference type="EMBL" id="WTT19800.1"/>
    </source>
</evidence>
<keyword evidence="1" id="KW-0812">Transmembrane</keyword>
<accession>A0AAU2A5U8</accession>
<gene>
    <name evidence="2" type="ORF">OHA22_31890</name>
</gene>
<feature type="transmembrane region" description="Helical" evidence="1">
    <location>
        <begin position="32"/>
        <end position="51"/>
    </location>
</feature>
<organism evidence="2">
    <name type="scientific">Streptomyces sp. NBC_00093</name>
    <dbReference type="NCBI Taxonomy" id="2975649"/>
    <lineage>
        <taxon>Bacteria</taxon>
        <taxon>Bacillati</taxon>
        <taxon>Actinomycetota</taxon>
        <taxon>Actinomycetes</taxon>
        <taxon>Kitasatosporales</taxon>
        <taxon>Streptomycetaceae</taxon>
        <taxon>Streptomyces</taxon>
    </lineage>
</organism>
<sequence>MSVNRRAATAFALAAAVPVVIGIIFTITEGRAFGAPLFWLSTGFLAGAWYFERKSAARD</sequence>
<keyword evidence="1" id="KW-0472">Membrane</keyword>
<proteinExistence type="predicted"/>
<dbReference type="AlphaFoldDB" id="A0AAU2A5U8"/>
<reference evidence="2" key="1">
    <citation type="submission" date="2022-10" db="EMBL/GenBank/DDBJ databases">
        <title>The complete genomes of actinobacterial strains from the NBC collection.</title>
        <authorList>
            <person name="Joergensen T.S."/>
            <person name="Alvarez Arevalo M."/>
            <person name="Sterndorff E.B."/>
            <person name="Faurdal D."/>
            <person name="Vuksanovic O."/>
            <person name="Mourched A.-S."/>
            <person name="Charusanti P."/>
            <person name="Shaw S."/>
            <person name="Blin K."/>
            <person name="Weber T."/>
        </authorList>
    </citation>
    <scope>NUCLEOTIDE SEQUENCE</scope>
    <source>
        <strain evidence="2">NBC_00093</strain>
    </source>
</reference>
<evidence type="ECO:0000256" key="1">
    <source>
        <dbReference type="SAM" id="Phobius"/>
    </source>
</evidence>
<dbReference type="EMBL" id="CP108222">
    <property type="protein sequence ID" value="WTT19800.1"/>
    <property type="molecule type" value="Genomic_DNA"/>
</dbReference>
<keyword evidence="1" id="KW-1133">Transmembrane helix</keyword>
<protein>
    <submittedName>
        <fullName evidence="2">Uncharacterized protein</fullName>
    </submittedName>
</protein>
<name>A0AAU2A5U8_9ACTN</name>